<dbReference type="Gene3D" id="3.20.20.60">
    <property type="entry name" value="Phosphoenolpyruvate-binding domains"/>
    <property type="match status" value="1"/>
</dbReference>
<dbReference type="AlphaFoldDB" id="A0A9R1CNS6"/>
<dbReference type="PANTHER" id="PTHR30502">
    <property type="entry name" value="2-KETO-3-DEOXY-L-RHAMNONATE ALDOLASE"/>
    <property type="match status" value="1"/>
</dbReference>
<dbReference type="GO" id="GO:0005737">
    <property type="term" value="C:cytoplasm"/>
    <property type="evidence" value="ECO:0007669"/>
    <property type="project" value="TreeGrafter"/>
</dbReference>
<dbReference type="GO" id="GO:0046872">
    <property type="term" value="F:metal ion binding"/>
    <property type="evidence" value="ECO:0007669"/>
    <property type="project" value="UniProtKB-KW"/>
</dbReference>
<organism evidence="5 6">
    <name type="scientific">Natronomonas aquatica</name>
    <dbReference type="NCBI Taxonomy" id="2841590"/>
    <lineage>
        <taxon>Archaea</taxon>
        <taxon>Methanobacteriati</taxon>
        <taxon>Methanobacteriota</taxon>
        <taxon>Stenosarchaea group</taxon>
        <taxon>Halobacteria</taxon>
        <taxon>Halobacteriales</taxon>
        <taxon>Natronomonadaceae</taxon>
        <taxon>Natronomonas</taxon>
    </lineage>
</organism>
<dbReference type="InterPro" id="IPR050251">
    <property type="entry name" value="HpcH-HpaI_aldolase"/>
</dbReference>
<dbReference type="GO" id="GO:0016832">
    <property type="term" value="F:aldehyde-lyase activity"/>
    <property type="evidence" value="ECO:0007669"/>
    <property type="project" value="TreeGrafter"/>
</dbReference>
<evidence type="ECO:0000259" key="4">
    <source>
        <dbReference type="Pfam" id="PF03328"/>
    </source>
</evidence>
<protein>
    <submittedName>
        <fullName evidence="5">Aldolase</fullName>
    </submittedName>
</protein>
<name>A0A9R1CNS6_9EURY</name>
<dbReference type="Proteomes" id="UP001139494">
    <property type="component" value="Unassembled WGS sequence"/>
</dbReference>
<dbReference type="RefSeq" id="WP_256028025.1">
    <property type="nucleotide sequence ID" value="NZ_JAHLKM010000001.1"/>
</dbReference>
<accession>A0A9R1CNS6</accession>
<dbReference type="PANTHER" id="PTHR30502:SF0">
    <property type="entry name" value="PHOSPHOENOLPYRUVATE CARBOXYLASE FAMILY PROTEIN"/>
    <property type="match status" value="1"/>
</dbReference>
<dbReference type="InterPro" id="IPR040442">
    <property type="entry name" value="Pyrv_kinase-like_dom_sf"/>
</dbReference>
<dbReference type="InterPro" id="IPR005000">
    <property type="entry name" value="Aldolase/citrate-lyase_domain"/>
</dbReference>
<keyword evidence="2" id="KW-0479">Metal-binding</keyword>
<feature type="domain" description="HpcH/HpaI aldolase/citrate lyase" evidence="4">
    <location>
        <begin position="18"/>
        <end position="238"/>
    </location>
</feature>
<comment type="similarity">
    <text evidence="1">Belongs to the HpcH/HpaI aldolase family.</text>
</comment>
<comment type="caution">
    <text evidence="5">The sequence shown here is derived from an EMBL/GenBank/DDBJ whole genome shotgun (WGS) entry which is preliminary data.</text>
</comment>
<evidence type="ECO:0000256" key="2">
    <source>
        <dbReference type="ARBA" id="ARBA00022723"/>
    </source>
</evidence>
<dbReference type="Pfam" id="PF03328">
    <property type="entry name" value="HpcH_HpaI"/>
    <property type="match status" value="1"/>
</dbReference>
<keyword evidence="6" id="KW-1185">Reference proteome</keyword>
<dbReference type="InterPro" id="IPR015813">
    <property type="entry name" value="Pyrv/PenolPyrv_kinase-like_dom"/>
</dbReference>
<proteinExistence type="inferred from homology"/>
<dbReference type="EMBL" id="JAHLKM010000001">
    <property type="protein sequence ID" value="MCQ4332108.1"/>
    <property type="molecule type" value="Genomic_DNA"/>
</dbReference>
<evidence type="ECO:0000256" key="1">
    <source>
        <dbReference type="ARBA" id="ARBA00005568"/>
    </source>
</evidence>
<evidence type="ECO:0000256" key="3">
    <source>
        <dbReference type="ARBA" id="ARBA00023239"/>
    </source>
</evidence>
<evidence type="ECO:0000313" key="5">
    <source>
        <dbReference type="EMBL" id="MCQ4332108.1"/>
    </source>
</evidence>
<keyword evidence="3" id="KW-0456">Lyase</keyword>
<dbReference type="SUPFAM" id="SSF51621">
    <property type="entry name" value="Phosphoenolpyruvate/pyruvate domain"/>
    <property type="match status" value="1"/>
</dbReference>
<reference evidence="5" key="1">
    <citation type="journal article" date="2023" name="Front. Microbiol.">
        <title>Genomic-based phylogenetic and metabolic analyses of the genus Natronomonas, and description of Natronomonas aquatica sp. nov.</title>
        <authorList>
            <person name="Garcia-Roldan A."/>
            <person name="Duran-Viseras A."/>
            <person name="de la Haba R.R."/>
            <person name="Corral P."/>
            <person name="Sanchez-Porro C."/>
            <person name="Ventosa A."/>
        </authorList>
    </citation>
    <scope>NUCLEOTIDE SEQUENCE</scope>
    <source>
        <strain evidence="5">F2-12</strain>
    </source>
</reference>
<sequence>MESNTLRQRLQDGETTIGTFQIIDSPMVAEIAGIAGMDFVIIDQEHGPLTAETSLSLCAAAERGGASPIVRVRKSSEPEIQRALDIGAGGVQIPQIETRADAEDAAAAARFDPIGERGLSRYVRAGDYVGGDDYTDRQNEETTVIVHIEGEEGVENVGEIADVEGIDVLFLGPYDLSQSLGIPGQVRDPRVEAKMEEVCERVEGTDTIVGTYADTPEMAEQWIRAGAQYVALYVDCAILHDAMGDLVDAVDP</sequence>
<evidence type="ECO:0000313" key="6">
    <source>
        <dbReference type="Proteomes" id="UP001139494"/>
    </source>
</evidence>
<gene>
    <name evidence="5" type="ORF">KM295_01125</name>
</gene>